<dbReference type="AlphaFoldDB" id="A0A0T6LRB0"/>
<dbReference type="EMBL" id="LLZU01000024">
    <property type="protein sequence ID" value="KRV48418.1"/>
    <property type="molecule type" value="Genomic_DNA"/>
</dbReference>
<sequence length="140" mass="15426">MTSLKYPLVAANGPRFAADIVSVVREGARIRLDYSVRSLAVVDRLIQGIRSEAPPVEAVTETLLGFGAYAGEVLVRHADASWVDFDETQREWFGHPFGVRTPDGRAWNPLGRAVRCFENGIDDSVQLLYVAVVVADPRDI</sequence>
<name>A0A0T6LRB0_WENVI</name>
<keyword evidence="2" id="KW-1185">Reference proteome</keyword>
<evidence type="ECO:0000313" key="2">
    <source>
        <dbReference type="Proteomes" id="UP000050867"/>
    </source>
</evidence>
<dbReference type="eggNOG" id="ENOG5033AH7">
    <property type="taxonomic scope" value="Bacteria"/>
</dbReference>
<evidence type="ECO:0000313" key="1">
    <source>
        <dbReference type="EMBL" id="KRV48418.1"/>
    </source>
</evidence>
<protein>
    <submittedName>
        <fullName evidence="1">Uncharacterized protein</fullName>
    </submittedName>
</protein>
<proteinExistence type="predicted"/>
<gene>
    <name evidence="1" type="ORF">AQ490_03955</name>
</gene>
<dbReference type="Proteomes" id="UP000050867">
    <property type="component" value="Unassembled WGS sequence"/>
</dbReference>
<accession>A0A0T6LRB0</accession>
<reference evidence="1 2" key="1">
    <citation type="submission" date="2015-10" db="EMBL/GenBank/DDBJ databases">
        <title>Draft genome sequence of pyrrolomycin-producing Streptomyces vitaminophilus.</title>
        <authorList>
            <person name="Graham D.E."/>
            <person name="Mahan K.M."/>
            <person name="Klingeman D.M."/>
            <person name="Hettich R.L."/>
            <person name="Parry R.J."/>
        </authorList>
    </citation>
    <scope>NUCLEOTIDE SEQUENCE [LARGE SCALE GENOMIC DNA]</scope>
    <source>
        <strain evidence="1 2">ATCC 31673</strain>
    </source>
</reference>
<dbReference type="STRING" id="76728.AQ490_03955"/>
<comment type="caution">
    <text evidence="1">The sequence shown here is derived from an EMBL/GenBank/DDBJ whole genome shotgun (WGS) entry which is preliminary data.</text>
</comment>
<organism evidence="1 2">
    <name type="scientific">Wenjunlia vitaminophila</name>
    <name type="common">Streptomyces vitaminophilus</name>
    <dbReference type="NCBI Taxonomy" id="76728"/>
    <lineage>
        <taxon>Bacteria</taxon>
        <taxon>Bacillati</taxon>
        <taxon>Actinomycetota</taxon>
        <taxon>Actinomycetes</taxon>
        <taxon>Kitasatosporales</taxon>
        <taxon>Streptomycetaceae</taxon>
        <taxon>Wenjunlia</taxon>
    </lineage>
</organism>